<evidence type="ECO:0000259" key="8">
    <source>
        <dbReference type="Pfam" id="PF00557"/>
    </source>
</evidence>
<dbReference type="InterPro" id="IPR000994">
    <property type="entry name" value="Pept_M24"/>
</dbReference>
<comment type="function">
    <text evidence="1 6">Removes the N-terminal methionine from nascent proteins. The N-terminal methionine is often cleaved when the second residue in the primary sequence is small and uncharged (Met-Ala-, Cys, Gly, Pro, Ser, Thr, or Val). Requires deformylation of the N(alpha)-formylated initiator methionine before it can be hydrolyzed.</text>
</comment>
<feature type="binding site" evidence="6">
    <location>
        <position position="75"/>
    </location>
    <ligand>
        <name>substrate</name>
    </ligand>
</feature>
<dbReference type="GO" id="GO:0070006">
    <property type="term" value="F:metalloaminopeptidase activity"/>
    <property type="evidence" value="ECO:0007669"/>
    <property type="project" value="UniProtKB-UniRule"/>
</dbReference>
<keyword evidence="3 6" id="KW-0645">Protease</keyword>
<feature type="binding site" evidence="6">
    <location>
        <position position="199"/>
    </location>
    <ligand>
        <name>a divalent metal cation</name>
        <dbReference type="ChEBI" id="CHEBI:60240"/>
        <label>2</label>
        <note>catalytic</note>
    </ligand>
</feature>
<dbReference type="CDD" id="cd01086">
    <property type="entry name" value="MetAP1"/>
    <property type="match status" value="1"/>
</dbReference>
<evidence type="ECO:0000256" key="7">
    <source>
        <dbReference type="RuleBase" id="RU003653"/>
    </source>
</evidence>
<dbReference type="SUPFAM" id="SSF55920">
    <property type="entry name" value="Creatinase/aminopeptidase"/>
    <property type="match status" value="1"/>
</dbReference>
<feature type="domain" description="Peptidase M24" evidence="8">
    <location>
        <begin position="12"/>
        <end position="237"/>
    </location>
</feature>
<dbReference type="EMBL" id="MHKI01000006">
    <property type="protein sequence ID" value="OGY87793.1"/>
    <property type="molecule type" value="Genomic_DNA"/>
</dbReference>
<comment type="caution">
    <text evidence="9">The sequence shown here is derived from an EMBL/GenBank/DDBJ whole genome shotgun (WGS) entry which is preliminary data.</text>
</comment>
<evidence type="ECO:0000256" key="2">
    <source>
        <dbReference type="ARBA" id="ARBA00022438"/>
    </source>
</evidence>
<keyword evidence="2 6" id="KW-0031">Aminopeptidase</keyword>
<keyword evidence="5 6" id="KW-0378">Hydrolase</keyword>
<evidence type="ECO:0000313" key="10">
    <source>
        <dbReference type="Proteomes" id="UP000176420"/>
    </source>
</evidence>
<comment type="similarity">
    <text evidence="6">Belongs to the peptidase M24A family. Methionine aminopeptidase type 1 subfamily.</text>
</comment>
<feature type="binding site" evidence="6">
    <location>
        <position position="166"/>
    </location>
    <ligand>
        <name>a divalent metal cation</name>
        <dbReference type="ChEBI" id="CHEBI:60240"/>
        <label>2</label>
        <note>catalytic</note>
    </ligand>
</feature>
<comment type="catalytic activity">
    <reaction evidence="6 7">
        <text>Release of N-terminal amino acids, preferentially methionine, from peptides and arylamides.</text>
        <dbReference type="EC" id="3.4.11.18"/>
    </reaction>
</comment>
<evidence type="ECO:0000256" key="4">
    <source>
        <dbReference type="ARBA" id="ARBA00022723"/>
    </source>
</evidence>
<feature type="binding site" evidence="6">
    <location>
        <position position="230"/>
    </location>
    <ligand>
        <name>a divalent metal cation</name>
        <dbReference type="ChEBI" id="CHEBI:60240"/>
        <label>2</label>
        <note>catalytic</note>
    </ligand>
</feature>
<dbReference type="PRINTS" id="PR00599">
    <property type="entry name" value="MAPEPTIDASE"/>
</dbReference>
<evidence type="ECO:0000313" key="9">
    <source>
        <dbReference type="EMBL" id="OGY87793.1"/>
    </source>
</evidence>
<dbReference type="Proteomes" id="UP000176420">
    <property type="component" value="Unassembled WGS sequence"/>
</dbReference>
<dbReference type="PANTHER" id="PTHR43330:SF27">
    <property type="entry name" value="METHIONINE AMINOPEPTIDASE"/>
    <property type="match status" value="1"/>
</dbReference>
<evidence type="ECO:0000256" key="6">
    <source>
        <dbReference type="HAMAP-Rule" id="MF_01974"/>
    </source>
</evidence>
<keyword evidence="4 6" id="KW-0479">Metal-binding</keyword>
<gene>
    <name evidence="6" type="primary">map</name>
    <name evidence="9" type="ORF">A2319_04905</name>
</gene>
<organism evidence="9 10">
    <name type="scientific">Candidatus Kerfeldbacteria bacterium RIFOXYB2_FULL_38_14</name>
    <dbReference type="NCBI Taxonomy" id="1798547"/>
    <lineage>
        <taxon>Bacteria</taxon>
        <taxon>Candidatus Kerfeldiibacteriota</taxon>
    </lineage>
</organism>
<evidence type="ECO:0000256" key="3">
    <source>
        <dbReference type="ARBA" id="ARBA00022670"/>
    </source>
</evidence>
<proteinExistence type="inferred from homology"/>
<comment type="subunit">
    <text evidence="6">Monomer.</text>
</comment>
<feature type="binding site" evidence="6">
    <location>
        <position position="230"/>
    </location>
    <ligand>
        <name>a divalent metal cation</name>
        <dbReference type="ChEBI" id="CHEBI:60240"/>
        <label>1</label>
    </ligand>
</feature>
<dbReference type="GO" id="GO:0046872">
    <property type="term" value="F:metal ion binding"/>
    <property type="evidence" value="ECO:0007669"/>
    <property type="project" value="UniProtKB-UniRule"/>
</dbReference>
<feature type="binding site" evidence="6">
    <location>
        <position position="103"/>
    </location>
    <ligand>
        <name>a divalent metal cation</name>
        <dbReference type="ChEBI" id="CHEBI:60240"/>
        <label>2</label>
        <note>catalytic</note>
    </ligand>
</feature>
<dbReference type="PANTHER" id="PTHR43330">
    <property type="entry name" value="METHIONINE AMINOPEPTIDASE"/>
    <property type="match status" value="1"/>
</dbReference>
<dbReference type="InterPro" id="IPR036005">
    <property type="entry name" value="Creatinase/aminopeptidase-like"/>
</dbReference>
<dbReference type="Gene3D" id="3.90.230.10">
    <property type="entry name" value="Creatinase/methionine aminopeptidase superfamily"/>
    <property type="match status" value="1"/>
</dbReference>
<protein>
    <recommendedName>
        <fullName evidence="6 7">Methionine aminopeptidase</fullName>
        <shortName evidence="6">MAP</shortName>
        <shortName evidence="6">MetAP</shortName>
        <ecNumber evidence="6 7">3.4.11.18</ecNumber>
    </recommendedName>
    <alternativeName>
        <fullName evidence="6">Peptidase M</fullName>
    </alternativeName>
</protein>
<dbReference type="HAMAP" id="MF_01974">
    <property type="entry name" value="MetAP_1"/>
    <property type="match status" value="1"/>
</dbReference>
<name>A0A1G2BEX7_9BACT</name>
<evidence type="ECO:0000256" key="5">
    <source>
        <dbReference type="ARBA" id="ARBA00022801"/>
    </source>
</evidence>
<sequence length="248" mass="26187">MIKTLQQIEIQKQGGIILGKGLSAVMAAAKPGVSTLALDDIFVTTVRSLGGEPAFLGYKGYPKSICTSINDEVVHGIPGKRRLKEGDLFSLDGGLRYKGLCTDMARTMGIGKISASAQKLLSVTQTALALGVAVAKAGNTIGDIGFAIKNYVEKNGFSVVRSLVGHGIGTEVHEEPQVPNFGKKGQGKTLTAGMVLAIEPMVNIGQFQVNFSQDGWTITTKDGTLSAHFEDTIAITKKDPQILTKLAL</sequence>
<feature type="binding site" evidence="6">
    <location>
        <position position="103"/>
    </location>
    <ligand>
        <name>a divalent metal cation</name>
        <dbReference type="ChEBI" id="CHEBI:60240"/>
        <label>1</label>
    </ligand>
</feature>
<dbReference type="Pfam" id="PF00557">
    <property type="entry name" value="Peptidase_M24"/>
    <property type="match status" value="1"/>
</dbReference>
<feature type="binding site" evidence="6">
    <location>
        <position position="173"/>
    </location>
    <ligand>
        <name>substrate</name>
    </ligand>
</feature>
<evidence type="ECO:0000256" key="1">
    <source>
        <dbReference type="ARBA" id="ARBA00002521"/>
    </source>
</evidence>
<dbReference type="AlphaFoldDB" id="A0A1G2BEX7"/>
<dbReference type="InterPro" id="IPR001714">
    <property type="entry name" value="Pept_M24_MAP"/>
</dbReference>
<accession>A0A1G2BEX7</accession>
<dbReference type="GO" id="GO:0006508">
    <property type="term" value="P:proteolysis"/>
    <property type="evidence" value="ECO:0007669"/>
    <property type="project" value="UniProtKB-KW"/>
</dbReference>
<feature type="binding site" evidence="6">
    <location>
        <position position="92"/>
    </location>
    <ligand>
        <name>a divalent metal cation</name>
        <dbReference type="ChEBI" id="CHEBI:60240"/>
        <label>1</label>
    </ligand>
</feature>
<dbReference type="EC" id="3.4.11.18" evidence="6 7"/>
<dbReference type="GO" id="GO:0005829">
    <property type="term" value="C:cytosol"/>
    <property type="evidence" value="ECO:0007669"/>
    <property type="project" value="TreeGrafter"/>
</dbReference>
<comment type="cofactor">
    <cofactor evidence="6">
        <name>Co(2+)</name>
        <dbReference type="ChEBI" id="CHEBI:48828"/>
    </cofactor>
    <cofactor evidence="6">
        <name>Zn(2+)</name>
        <dbReference type="ChEBI" id="CHEBI:29105"/>
    </cofactor>
    <cofactor evidence="6">
        <name>Mn(2+)</name>
        <dbReference type="ChEBI" id="CHEBI:29035"/>
    </cofactor>
    <cofactor evidence="6">
        <name>Fe(2+)</name>
        <dbReference type="ChEBI" id="CHEBI:29033"/>
    </cofactor>
    <text evidence="6">Binds 2 divalent metal cations per subunit. Has a high-affinity and a low affinity metal-binding site. The true nature of the physiological cofactor is under debate. The enzyme is active with cobalt, zinc, manganese or divalent iron ions. Most likely, methionine aminopeptidases function as mononuclear Fe(2+)-metalloproteases under physiological conditions, and the catalytically relevant metal-binding site has been assigned to the histidine-containing high-affinity site.</text>
</comment>
<reference evidence="9 10" key="1">
    <citation type="journal article" date="2016" name="Nat. Commun.">
        <title>Thousands of microbial genomes shed light on interconnected biogeochemical processes in an aquifer system.</title>
        <authorList>
            <person name="Anantharaman K."/>
            <person name="Brown C.T."/>
            <person name="Hug L.A."/>
            <person name="Sharon I."/>
            <person name="Castelle C.J."/>
            <person name="Probst A.J."/>
            <person name="Thomas B.C."/>
            <person name="Singh A."/>
            <person name="Wilkins M.J."/>
            <person name="Karaoz U."/>
            <person name="Brodie E.L."/>
            <person name="Williams K.H."/>
            <person name="Hubbard S.S."/>
            <person name="Banfield J.F."/>
        </authorList>
    </citation>
    <scope>NUCLEOTIDE SEQUENCE [LARGE SCALE GENOMIC DNA]</scope>
</reference>
<dbReference type="NCBIfam" id="TIGR00500">
    <property type="entry name" value="met_pdase_I"/>
    <property type="match status" value="1"/>
</dbReference>
<dbReference type="InterPro" id="IPR002467">
    <property type="entry name" value="Pept_M24A_MAP1"/>
</dbReference>
<dbReference type="GO" id="GO:0004239">
    <property type="term" value="F:initiator methionyl aminopeptidase activity"/>
    <property type="evidence" value="ECO:0007669"/>
    <property type="project" value="UniProtKB-UniRule"/>
</dbReference>